<keyword evidence="1" id="KW-0732">Signal</keyword>
<comment type="caution">
    <text evidence="6">The sequence shown here is derived from an EMBL/GenBank/DDBJ whole genome shotgun (WGS) entry which is preliminary data.</text>
</comment>
<name>A0ABU2ZU08_9ALTE</name>
<feature type="domain" description="Calx-beta" evidence="5">
    <location>
        <begin position="695"/>
        <end position="798"/>
    </location>
</feature>
<dbReference type="Gene3D" id="2.60.40.10">
    <property type="entry name" value="Immunoglobulins"/>
    <property type="match status" value="1"/>
</dbReference>
<feature type="domain" description="Calx-beta" evidence="5">
    <location>
        <begin position="587"/>
        <end position="680"/>
    </location>
</feature>
<keyword evidence="7" id="KW-1185">Reference proteome</keyword>
<dbReference type="Proteomes" id="UP001253545">
    <property type="component" value="Unassembled WGS sequence"/>
</dbReference>
<proteinExistence type="predicted"/>
<keyword evidence="3" id="KW-0106">Calcium</keyword>
<evidence type="ECO:0000256" key="4">
    <source>
        <dbReference type="SAM" id="Phobius"/>
    </source>
</evidence>
<organism evidence="6 7">
    <name type="scientific">Glaciecola petra</name>
    <dbReference type="NCBI Taxonomy" id="3075602"/>
    <lineage>
        <taxon>Bacteria</taxon>
        <taxon>Pseudomonadati</taxon>
        <taxon>Pseudomonadota</taxon>
        <taxon>Gammaproteobacteria</taxon>
        <taxon>Alteromonadales</taxon>
        <taxon>Alteromonadaceae</taxon>
        <taxon>Glaciecola</taxon>
    </lineage>
</organism>
<dbReference type="InterPro" id="IPR038081">
    <property type="entry name" value="CalX-like_sf"/>
</dbReference>
<dbReference type="Pfam" id="PF08309">
    <property type="entry name" value="LVIVD"/>
    <property type="match status" value="1"/>
</dbReference>
<dbReference type="Pfam" id="PF03160">
    <property type="entry name" value="Calx-beta"/>
    <property type="match status" value="2"/>
</dbReference>
<keyword evidence="4" id="KW-0812">Transmembrane</keyword>
<dbReference type="InterPro" id="IPR013783">
    <property type="entry name" value="Ig-like_fold"/>
</dbReference>
<feature type="transmembrane region" description="Helical" evidence="4">
    <location>
        <begin position="31"/>
        <end position="51"/>
    </location>
</feature>
<dbReference type="InterPro" id="IPR003644">
    <property type="entry name" value="Calx_beta"/>
</dbReference>
<evidence type="ECO:0000259" key="5">
    <source>
        <dbReference type="SMART" id="SM00237"/>
    </source>
</evidence>
<dbReference type="EMBL" id="JAVRHX010000005">
    <property type="protein sequence ID" value="MDT0596127.1"/>
    <property type="molecule type" value="Genomic_DNA"/>
</dbReference>
<accession>A0ABU2ZU08</accession>
<gene>
    <name evidence="6" type="ORF">RM552_14835</name>
</gene>
<dbReference type="NCBIfam" id="TIGR04312">
    <property type="entry name" value="choice_anch_B"/>
    <property type="match status" value="1"/>
</dbReference>
<keyword evidence="2" id="KW-0677">Repeat</keyword>
<protein>
    <submittedName>
        <fullName evidence="6">Choice-of-anchor B family protein</fullName>
    </submittedName>
</protein>
<dbReference type="PANTHER" id="PTHR38787:SF3">
    <property type="entry name" value="REGULATORY P DOMAIN-CONTAINING PROTEIN"/>
    <property type="match status" value="1"/>
</dbReference>
<keyword evidence="4" id="KW-1133">Transmembrane helix</keyword>
<dbReference type="SUPFAM" id="SSF141072">
    <property type="entry name" value="CalX-like"/>
    <property type="match status" value="2"/>
</dbReference>
<dbReference type="SMART" id="SM00237">
    <property type="entry name" value="Calx_beta"/>
    <property type="match status" value="2"/>
</dbReference>
<reference evidence="6 7" key="1">
    <citation type="submission" date="2023-09" db="EMBL/GenBank/DDBJ databases">
        <authorList>
            <person name="Rey-Velasco X."/>
        </authorList>
    </citation>
    <scope>NUCLEOTIDE SEQUENCE [LARGE SCALE GENOMIC DNA]</scope>
    <source>
        <strain evidence="6 7">P117</strain>
    </source>
</reference>
<evidence type="ECO:0000256" key="1">
    <source>
        <dbReference type="ARBA" id="ARBA00022729"/>
    </source>
</evidence>
<evidence type="ECO:0000313" key="6">
    <source>
        <dbReference type="EMBL" id="MDT0596127.1"/>
    </source>
</evidence>
<evidence type="ECO:0000256" key="2">
    <source>
        <dbReference type="ARBA" id="ARBA00022737"/>
    </source>
</evidence>
<evidence type="ECO:0000256" key="3">
    <source>
        <dbReference type="ARBA" id="ARBA00022837"/>
    </source>
</evidence>
<dbReference type="Gene3D" id="2.60.40.2030">
    <property type="match status" value="2"/>
</dbReference>
<dbReference type="InterPro" id="IPR013211">
    <property type="entry name" value="LVIVD"/>
</dbReference>
<dbReference type="RefSeq" id="WP_311369652.1">
    <property type="nucleotide sequence ID" value="NZ_JAVRHX010000005.1"/>
</dbReference>
<dbReference type="PANTHER" id="PTHR38787">
    <property type="entry name" value="REGULATORY P DOMAIN-CONTAINING PROTEIN"/>
    <property type="match status" value="1"/>
</dbReference>
<keyword evidence="4" id="KW-0472">Membrane</keyword>
<sequence>MQFHKTECSQAVSVCNRWLTQLFTLVFTKHLLAASVFIMTLSVTLSQVLLLQKAQAHSEEENARFVSVNGSDQGDCKNRFRPCKTIGFAARRANKGDKILVAMGLYEVSSDEELSYLISEINPVLAGFNTLDNYQQQSPDQFITTLTAVPKQYLQTLYSKGFTVIQDTKGFGARSIDETVIESRIRASQQAETAQTSSECIDGEAAGFSCRNVDLLGRVPISQISSSATRANDVWGHVDLNNMREYAILGIRDAVSVIDVTDPENPVVVGRVEGQATIWRDIKVVQFYNEEIQQFQSYAISGADAVSEGLTILDLNNLPNEVTLVERDLIDGEASHNVYISNVNYTTNTSLNNTRPFLHVMGGASLGGSLRTFLIENPPSLLRAYNDQGANRQDYAHDASSLPISDARAQTDCGEDPGETCNVIIDFNENEMRLWDHTRSNSAVELSRSTYPNADYVHSGWWTEDKQFVYVHDELDETTFRLNTTINIFNISDLRNPFLANTWTGPTRAVDHNGFVRGNKYYMSNYERGLTILDISDPVNPSEAGFFDTVTGSNNAVFNGAWGAYPFLPSGIILVSDIAGGLYIFKDNTISADQDAVGFIETSLTIPENSLANIPVKKQGNGAQTIDYEVLLLSADASDVEVKKGQLSWAANDSDDQSIFLEILGDNIVEGDEKFAVILSNPQGGSLYNGKSNAFITISGTAPRTGRISFETNELTLLENQDSVNVELNRLGGSEQTINVNYVVQSVSADEQADFTLTTLTQGQFSWSEGDTSSRSIGINLIDDELSESLESFRIVLLSDNQALLGQFSVLEVNIKDDDSNQAPIVDAGSDIQVNTRQTVQLSTANVSDEDETLSLVWEQIAGTNVTLDAPNSLQISFVAPSQSGNIELRLTATDEFGVSASDTIGISVVAPVVTPPPASVENASGGGGLNLGLFLLLPLIYFRRFKW</sequence>
<dbReference type="InterPro" id="IPR027589">
    <property type="entry name" value="Choice_anch_B"/>
</dbReference>
<evidence type="ECO:0000313" key="7">
    <source>
        <dbReference type="Proteomes" id="UP001253545"/>
    </source>
</evidence>
<dbReference type="Pfam" id="PF22352">
    <property type="entry name" value="K319L-like_PKD"/>
    <property type="match status" value="1"/>
</dbReference>